<feature type="region of interest" description="Disordered" evidence="1">
    <location>
        <begin position="1"/>
        <end position="24"/>
    </location>
</feature>
<evidence type="ECO:0000313" key="2">
    <source>
        <dbReference type="EMBL" id="KUI69279.1"/>
    </source>
</evidence>
<name>A0A194VYI4_CYTMA</name>
<dbReference type="EMBL" id="CM003102">
    <property type="protein sequence ID" value="KUI69279.1"/>
    <property type="molecule type" value="Genomic_DNA"/>
</dbReference>
<evidence type="ECO:0000313" key="3">
    <source>
        <dbReference type="Proteomes" id="UP000078559"/>
    </source>
</evidence>
<organism evidence="2 3">
    <name type="scientific">Cytospora mali</name>
    <name type="common">Apple Valsa canker fungus</name>
    <name type="synonym">Valsa mali</name>
    <dbReference type="NCBI Taxonomy" id="578113"/>
    <lineage>
        <taxon>Eukaryota</taxon>
        <taxon>Fungi</taxon>
        <taxon>Dikarya</taxon>
        <taxon>Ascomycota</taxon>
        <taxon>Pezizomycotina</taxon>
        <taxon>Sordariomycetes</taxon>
        <taxon>Sordariomycetidae</taxon>
        <taxon>Diaporthales</taxon>
        <taxon>Cytosporaceae</taxon>
        <taxon>Cytospora</taxon>
    </lineage>
</organism>
<dbReference type="AlphaFoldDB" id="A0A194VYI4"/>
<keyword evidence="3" id="KW-1185">Reference proteome</keyword>
<accession>A0A194VYI4</accession>
<protein>
    <submittedName>
        <fullName evidence="2">Uncharacterized protein</fullName>
    </submittedName>
</protein>
<proteinExistence type="predicted"/>
<gene>
    <name evidence="2" type="ORF">VM1G_11603</name>
</gene>
<evidence type="ECO:0000256" key="1">
    <source>
        <dbReference type="SAM" id="MobiDB-lite"/>
    </source>
</evidence>
<reference evidence="2" key="1">
    <citation type="submission" date="2014-12" db="EMBL/GenBank/DDBJ databases">
        <title>Genome Sequence of Valsa Canker Pathogens Uncovers a Specific Adaption of Colonization on Woody Bark.</title>
        <authorList>
            <person name="Yin Z."/>
            <person name="Liu H."/>
            <person name="Gao X."/>
            <person name="Li Z."/>
            <person name="Song N."/>
            <person name="Ke X."/>
            <person name="Dai Q."/>
            <person name="Wu Y."/>
            <person name="Sun Y."/>
            <person name="Xu J.-R."/>
            <person name="Kang Z.K."/>
            <person name="Wang L."/>
            <person name="Huang L."/>
        </authorList>
    </citation>
    <scope>NUCLEOTIDE SEQUENCE [LARGE SCALE GENOMIC DNA]</scope>
    <source>
        <strain evidence="2">03-8</strain>
    </source>
</reference>
<sequence>MQRITSVANEHDDETGSSRSTTDNICKGYLNKVLEKYVRKWFLPPPCDEAMDQLLHILRLEYFATGKLGPRLSRQSAKRIVNPRASIGFSVYPEDFLEAEGHYSMTIVAACPQG</sequence>
<dbReference type="Proteomes" id="UP000078559">
    <property type="component" value="Chromosome 5"/>
</dbReference>